<dbReference type="RefSeq" id="WP_284297685.1">
    <property type="nucleotide sequence ID" value="NZ_BSSV01000003.1"/>
</dbReference>
<protein>
    <recommendedName>
        <fullName evidence="5">Protein BatD</fullName>
    </recommendedName>
</protein>
<name>A0ABQ6HD81_9GAMM</name>
<organism evidence="3 4">
    <name type="scientific">Thalassotalea loyana</name>
    <dbReference type="NCBI Taxonomy" id="280483"/>
    <lineage>
        <taxon>Bacteria</taxon>
        <taxon>Pseudomonadati</taxon>
        <taxon>Pseudomonadota</taxon>
        <taxon>Gammaproteobacteria</taxon>
        <taxon>Alteromonadales</taxon>
        <taxon>Colwelliaceae</taxon>
        <taxon>Thalassotalea</taxon>
    </lineage>
</organism>
<evidence type="ECO:0008006" key="5">
    <source>
        <dbReference type="Google" id="ProtNLM"/>
    </source>
</evidence>
<evidence type="ECO:0000256" key="1">
    <source>
        <dbReference type="SAM" id="MobiDB-lite"/>
    </source>
</evidence>
<keyword evidence="2" id="KW-0472">Membrane</keyword>
<proteinExistence type="predicted"/>
<dbReference type="EMBL" id="BSSV01000003">
    <property type="protein sequence ID" value="GLX85509.1"/>
    <property type="molecule type" value="Genomic_DNA"/>
</dbReference>
<feature type="region of interest" description="Disordered" evidence="1">
    <location>
        <begin position="405"/>
        <end position="424"/>
    </location>
</feature>
<dbReference type="PANTHER" id="PTHR40940:SF1">
    <property type="entry name" value="PROTEIN BATD"/>
    <property type="match status" value="1"/>
</dbReference>
<evidence type="ECO:0000256" key="2">
    <source>
        <dbReference type="SAM" id="Phobius"/>
    </source>
</evidence>
<comment type="caution">
    <text evidence="3">The sequence shown here is derived from an EMBL/GenBank/DDBJ whole genome shotgun (WGS) entry which is preliminary data.</text>
</comment>
<reference evidence="3 4" key="1">
    <citation type="submission" date="2023-03" db="EMBL/GenBank/DDBJ databases">
        <title>Thalassotalea loyana LMG 22536T draft genome sequence.</title>
        <authorList>
            <person name="Sawabe T."/>
        </authorList>
    </citation>
    <scope>NUCLEOTIDE SEQUENCE [LARGE SCALE GENOMIC DNA]</scope>
    <source>
        <strain evidence="3 4">LMG 22536</strain>
    </source>
</reference>
<evidence type="ECO:0000313" key="4">
    <source>
        <dbReference type="Proteomes" id="UP001157134"/>
    </source>
</evidence>
<keyword evidence="2" id="KW-0812">Transmembrane</keyword>
<gene>
    <name evidence="3" type="ORF">tloyanaT_17610</name>
</gene>
<dbReference type="PANTHER" id="PTHR40940">
    <property type="entry name" value="PROTEIN BATD-RELATED"/>
    <property type="match status" value="1"/>
</dbReference>
<dbReference type="InterPro" id="IPR025738">
    <property type="entry name" value="BatD"/>
</dbReference>
<evidence type="ECO:0000313" key="3">
    <source>
        <dbReference type="EMBL" id="GLX85509.1"/>
    </source>
</evidence>
<keyword evidence="2" id="KW-1133">Transmembrane helix</keyword>
<keyword evidence="4" id="KW-1185">Reference proteome</keyword>
<sequence>MSNLIRLTCLLLLIFVAPVGYATTLEELVERGEVKLEITIADEGEYVVGQELTANIEFATQTWFKGANKFTLPEVGNAVVVQRDSFGTNETRRSNGVSWVVQHKRFSIFPQGDGQFEIPAIKVRMKVFVPGIGDVEGEVYTKPLTFRVNQPAELIHVKQWWAAKSLAITESWNKDFENLKPGYSIKRTITIEADGVLAMMLPEINHPAIPGLAHYVKTPQLIDDNTRGNKLGKRIQEIDYVVEESGEVTIPSTELIWFNVDSQQVEYAKLEKRIIQIGELSPQEKMLKFAKQVAHNWREIAFAILCFIAIVYLWRKASAKRVKPRYQSNQVKRQLASASRSSNARRFIRWAYVYLDWFAKPNEINQMRIGEHESNGRLNDSFDSIFGQSSKPVNLSGALKSIFSRQKSSKSKSSDIDLSMNPKK</sequence>
<accession>A0ABQ6HD81</accession>
<feature type="transmembrane region" description="Helical" evidence="2">
    <location>
        <begin position="297"/>
        <end position="315"/>
    </location>
</feature>
<dbReference type="Proteomes" id="UP001157134">
    <property type="component" value="Unassembled WGS sequence"/>
</dbReference>